<evidence type="ECO:0000313" key="1">
    <source>
        <dbReference type="EMBL" id="EDW32987.1"/>
    </source>
</evidence>
<organism evidence="2">
    <name type="scientific">Drosophila persimilis</name>
    <name type="common">Fruit fly</name>
    <dbReference type="NCBI Taxonomy" id="7234"/>
    <lineage>
        <taxon>Eukaryota</taxon>
        <taxon>Metazoa</taxon>
        <taxon>Ecdysozoa</taxon>
        <taxon>Arthropoda</taxon>
        <taxon>Hexapoda</taxon>
        <taxon>Insecta</taxon>
        <taxon>Pterygota</taxon>
        <taxon>Neoptera</taxon>
        <taxon>Endopterygota</taxon>
        <taxon>Diptera</taxon>
        <taxon>Brachycera</taxon>
        <taxon>Muscomorpha</taxon>
        <taxon>Ephydroidea</taxon>
        <taxon>Drosophilidae</taxon>
        <taxon>Drosophila</taxon>
        <taxon>Sophophora</taxon>
    </lineage>
</organism>
<dbReference type="PhylomeDB" id="B4H5D5"/>
<gene>
    <name evidence="1" type="primary">Dper\GL16102</name>
    <name evidence="1" type="ORF">Dper_GL16102</name>
</gene>
<keyword evidence="2" id="KW-1185">Reference proteome</keyword>
<dbReference type="PANTHER" id="PTHR21179:SF1">
    <property type="entry name" value="KAZ1-TYPE SERINE PROTEASE INHIBITOR-LIKE PROTEIN TYPE EPSILON-RELATED"/>
    <property type="match status" value="1"/>
</dbReference>
<dbReference type="PANTHER" id="PTHR21179">
    <property type="entry name" value="SERINE-TYPE ENDOPEPTIDASE INHIBITOR"/>
    <property type="match status" value="1"/>
</dbReference>
<dbReference type="SUPFAM" id="SSF100895">
    <property type="entry name" value="Kazal-type serine protease inhibitors"/>
    <property type="match status" value="1"/>
</dbReference>
<dbReference type="Proteomes" id="UP000008744">
    <property type="component" value="Unassembled WGS sequence"/>
</dbReference>
<dbReference type="Gene3D" id="3.30.60.30">
    <property type="match status" value="1"/>
</dbReference>
<dbReference type="AlphaFoldDB" id="B4H5D5"/>
<sequence length="469" mass="51167">MEHKSRRNYPEVWHQISDNATNRFYHQNEIDSQLKGQLKLQELCPFVHDNKGESRFVSPEMYNSLLSRCRCGRSRRGPHMGKCLQRTVSPDYDYDVAQPSAKDLEGKKGEPAVPRTSNYGSLVNSYCCHSKCSLLDGNVFSVARAADELKAYGTFKMIGFWIPKTIVLLVCATHLGAGQLIFQTTPSPLGQQSSGTTPGSVPGSGPSWVLVNNVRVPGTITPFVTPPPVTPQFLDCFGRCPTTPEYNPICGSNMQLYLNEQKFNCARFCGAALVLGHVQLQGVAPARVIHHSQVHRRANTTRLTPAHTHHVASNHTRLGQARRLNNTSSVSSPRNVTVPVAHNQTWQLQNDQPGFRQPSQSPVHNQTWLYTNQTYLSSAPGTIPLYPPEGLPSQVPTSSLWDGSASGIFLADNNTLVGNSSSTQGPSPALVASNHNGSLALALSSNSTRLPLAPGSKPYSSSPYANLVY</sequence>
<reference evidence="1 2" key="1">
    <citation type="journal article" date="2007" name="Nature">
        <title>Evolution of genes and genomes on the Drosophila phylogeny.</title>
        <authorList>
            <consortium name="Drosophila 12 Genomes Consortium"/>
            <person name="Clark A.G."/>
            <person name="Eisen M.B."/>
            <person name="Smith D.R."/>
            <person name="Bergman C.M."/>
            <person name="Oliver B."/>
            <person name="Markow T.A."/>
            <person name="Kaufman T.C."/>
            <person name="Kellis M."/>
            <person name="Gelbart W."/>
            <person name="Iyer V.N."/>
            <person name="Pollard D.A."/>
            <person name="Sackton T.B."/>
            <person name="Larracuente A.M."/>
            <person name="Singh N.D."/>
            <person name="Abad J.P."/>
            <person name="Abt D.N."/>
            <person name="Adryan B."/>
            <person name="Aguade M."/>
            <person name="Akashi H."/>
            <person name="Anderson W.W."/>
            <person name="Aquadro C.F."/>
            <person name="Ardell D.H."/>
            <person name="Arguello R."/>
            <person name="Artieri C.G."/>
            <person name="Barbash D.A."/>
            <person name="Barker D."/>
            <person name="Barsanti P."/>
            <person name="Batterham P."/>
            <person name="Batzoglou S."/>
            <person name="Begun D."/>
            <person name="Bhutkar A."/>
            <person name="Blanco E."/>
            <person name="Bosak S.A."/>
            <person name="Bradley R.K."/>
            <person name="Brand A.D."/>
            <person name="Brent M.R."/>
            <person name="Brooks A.N."/>
            <person name="Brown R.H."/>
            <person name="Butlin R.K."/>
            <person name="Caggese C."/>
            <person name="Calvi B.R."/>
            <person name="Bernardo de Carvalho A."/>
            <person name="Caspi A."/>
            <person name="Castrezana S."/>
            <person name="Celniker S.E."/>
            <person name="Chang J.L."/>
            <person name="Chapple C."/>
            <person name="Chatterji S."/>
            <person name="Chinwalla A."/>
            <person name="Civetta A."/>
            <person name="Clifton S.W."/>
            <person name="Comeron J.M."/>
            <person name="Costello J.C."/>
            <person name="Coyne J.A."/>
            <person name="Daub J."/>
            <person name="David R.G."/>
            <person name="Delcher A.L."/>
            <person name="Delehaunty K."/>
            <person name="Do C.B."/>
            <person name="Ebling H."/>
            <person name="Edwards K."/>
            <person name="Eickbush T."/>
            <person name="Evans J.D."/>
            <person name="Filipski A."/>
            <person name="Findeiss S."/>
            <person name="Freyhult E."/>
            <person name="Fulton L."/>
            <person name="Fulton R."/>
            <person name="Garcia A.C."/>
            <person name="Gardiner A."/>
            <person name="Garfield D.A."/>
            <person name="Garvin B.E."/>
            <person name="Gibson G."/>
            <person name="Gilbert D."/>
            <person name="Gnerre S."/>
            <person name="Godfrey J."/>
            <person name="Good R."/>
            <person name="Gotea V."/>
            <person name="Gravely B."/>
            <person name="Greenberg A.J."/>
            <person name="Griffiths-Jones S."/>
            <person name="Gross S."/>
            <person name="Guigo R."/>
            <person name="Gustafson E.A."/>
            <person name="Haerty W."/>
            <person name="Hahn M.W."/>
            <person name="Halligan D.L."/>
            <person name="Halpern A.L."/>
            <person name="Halter G.M."/>
            <person name="Han M.V."/>
            <person name="Heger A."/>
            <person name="Hillier L."/>
            <person name="Hinrichs A.S."/>
            <person name="Holmes I."/>
            <person name="Hoskins R.A."/>
            <person name="Hubisz M.J."/>
            <person name="Hultmark D."/>
            <person name="Huntley M.A."/>
            <person name="Jaffe D.B."/>
            <person name="Jagadeeshan S."/>
            <person name="Jeck W.R."/>
            <person name="Johnson J."/>
            <person name="Jones C.D."/>
            <person name="Jordan W.C."/>
            <person name="Karpen G.H."/>
            <person name="Kataoka E."/>
            <person name="Keightley P.D."/>
            <person name="Kheradpour P."/>
            <person name="Kirkness E.F."/>
            <person name="Koerich L.B."/>
            <person name="Kristiansen K."/>
            <person name="Kudrna D."/>
            <person name="Kulathinal R.J."/>
            <person name="Kumar S."/>
            <person name="Kwok R."/>
            <person name="Lander E."/>
            <person name="Langley C.H."/>
            <person name="Lapoint R."/>
            <person name="Lazzaro B.P."/>
            <person name="Lee S.J."/>
            <person name="Levesque L."/>
            <person name="Li R."/>
            <person name="Lin C.F."/>
            <person name="Lin M.F."/>
            <person name="Lindblad-Toh K."/>
            <person name="Llopart A."/>
            <person name="Long M."/>
            <person name="Low L."/>
            <person name="Lozovsky E."/>
            <person name="Lu J."/>
            <person name="Luo M."/>
            <person name="Machado C.A."/>
            <person name="Makalowski W."/>
            <person name="Marzo M."/>
            <person name="Matsuda M."/>
            <person name="Matzkin L."/>
            <person name="McAllister B."/>
            <person name="McBride C.S."/>
            <person name="McKernan B."/>
            <person name="McKernan K."/>
            <person name="Mendez-Lago M."/>
            <person name="Minx P."/>
            <person name="Mollenhauer M.U."/>
            <person name="Montooth K."/>
            <person name="Mount S.M."/>
            <person name="Mu X."/>
            <person name="Myers E."/>
            <person name="Negre B."/>
            <person name="Newfeld S."/>
            <person name="Nielsen R."/>
            <person name="Noor M.A."/>
            <person name="O'Grady P."/>
            <person name="Pachter L."/>
            <person name="Papaceit M."/>
            <person name="Parisi M.J."/>
            <person name="Parisi M."/>
            <person name="Parts L."/>
            <person name="Pedersen J.S."/>
            <person name="Pesole G."/>
            <person name="Phillippy A.M."/>
            <person name="Ponting C.P."/>
            <person name="Pop M."/>
            <person name="Porcelli D."/>
            <person name="Powell J.R."/>
            <person name="Prohaska S."/>
            <person name="Pruitt K."/>
            <person name="Puig M."/>
            <person name="Quesneville H."/>
            <person name="Ram K.R."/>
            <person name="Rand D."/>
            <person name="Rasmussen M.D."/>
            <person name="Reed L.K."/>
            <person name="Reenan R."/>
            <person name="Reily A."/>
            <person name="Remington K.A."/>
            <person name="Rieger T.T."/>
            <person name="Ritchie M.G."/>
            <person name="Robin C."/>
            <person name="Rogers Y.H."/>
            <person name="Rohde C."/>
            <person name="Rozas J."/>
            <person name="Rubenfield M.J."/>
            <person name="Ruiz A."/>
            <person name="Russo S."/>
            <person name="Salzberg S.L."/>
            <person name="Sanchez-Gracia A."/>
            <person name="Saranga D.J."/>
            <person name="Sato H."/>
            <person name="Schaeffer S.W."/>
            <person name="Schatz M.C."/>
            <person name="Schlenke T."/>
            <person name="Schwartz R."/>
            <person name="Segarra C."/>
            <person name="Singh R.S."/>
            <person name="Sirot L."/>
            <person name="Sirota M."/>
            <person name="Sisneros N.B."/>
            <person name="Smith C.D."/>
            <person name="Smith T.F."/>
            <person name="Spieth J."/>
            <person name="Stage D.E."/>
            <person name="Stark A."/>
            <person name="Stephan W."/>
            <person name="Strausberg R.L."/>
            <person name="Strempel S."/>
            <person name="Sturgill D."/>
            <person name="Sutton G."/>
            <person name="Sutton G.G."/>
            <person name="Tao W."/>
            <person name="Teichmann S."/>
            <person name="Tobari Y.N."/>
            <person name="Tomimura Y."/>
            <person name="Tsolas J.M."/>
            <person name="Valente V.L."/>
            <person name="Venter E."/>
            <person name="Venter J.C."/>
            <person name="Vicario S."/>
            <person name="Vieira F.G."/>
            <person name="Vilella A.J."/>
            <person name="Villasante A."/>
            <person name="Walenz B."/>
            <person name="Wang J."/>
            <person name="Wasserman M."/>
            <person name="Watts T."/>
            <person name="Wilson D."/>
            <person name="Wilson R.K."/>
            <person name="Wing R.A."/>
            <person name="Wolfner M.F."/>
            <person name="Wong A."/>
            <person name="Wong G.K."/>
            <person name="Wu C.I."/>
            <person name="Wu G."/>
            <person name="Yamamoto D."/>
            <person name="Yang H.P."/>
            <person name="Yang S.P."/>
            <person name="Yorke J.A."/>
            <person name="Yoshida K."/>
            <person name="Zdobnov E."/>
            <person name="Zhang P."/>
            <person name="Zhang Y."/>
            <person name="Zimin A.V."/>
            <person name="Baldwin J."/>
            <person name="Abdouelleil A."/>
            <person name="Abdulkadir J."/>
            <person name="Abebe A."/>
            <person name="Abera B."/>
            <person name="Abreu J."/>
            <person name="Acer S.C."/>
            <person name="Aftuck L."/>
            <person name="Alexander A."/>
            <person name="An P."/>
            <person name="Anderson E."/>
            <person name="Anderson S."/>
            <person name="Arachi H."/>
            <person name="Azer M."/>
            <person name="Bachantsang P."/>
            <person name="Barry A."/>
            <person name="Bayul T."/>
            <person name="Berlin A."/>
            <person name="Bessette D."/>
            <person name="Bloom T."/>
            <person name="Blye J."/>
            <person name="Boguslavskiy L."/>
            <person name="Bonnet C."/>
            <person name="Boukhgalter B."/>
            <person name="Bourzgui I."/>
            <person name="Brown A."/>
            <person name="Cahill P."/>
            <person name="Channer S."/>
            <person name="Cheshatsang Y."/>
            <person name="Chuda L."/>
            <person name="Citroen M."/>
            <person name="Collymore A."/>
            <person name="Cooke P."/>
            <person name="Costello M."/>
            <person name="D'Aco K."/>
            <person name="Daza R."/>
            <person name="De Haan G."/>
            <person name="DeGray S."/>
            <person name="DeMaso C."/>
            <person name="Dhargay N."/>
            <person name="Dooley K."/>
            <person name="Dooley E."/>
            <person name="Doricent M."/>
            <person name="Dorje P."/>
            <person name="Dorjee K."/>
            <person name="Dupes A."/>
            <person name="Elong R."/>
            <person name="Falk J."/>
            <person name="Farina A."/>
            <person name="Faro S."/>
            <person name="Ferguson D."/>
            <person name="Fisher S."/>
            <person name="Foley C.D."/>
            <person name="Franke A."/>
            <person name="Friedrich D."/>
            <person name="Gadbois L."/>
            <person name="Gearin G."/>
            <person name="Gearin C.R."/>
            <person name="Giannoukos G."/>
            <person name="Goode T."/>
            <person name="Graham J."/>
            <person name="Grandbois E."/>
            <person name="Grewal S."/>
            <person name="Gyaltsen K."/>
            <person name="Hafez N."/>
            <person name="Hagos B."/>
            <person name="Hall J."/>
            <person name="Henson C."/>
            <person name="Hollinger A."/>
            <person name="Honan T."/>
            <person name="Huard M.D."/>
            <person name="Hughes L."/>
            <person name="Hurhula B."/>
            <person name="Husby M.E."/>
            <person name="Kamat A."/>
            <person name="Kanga B."/>
            <person name="Kashin S."/>
            <person name="Khazanovich D."/>
            <person name="Kisner P."/>
            <person name="Lance K."/>
            <person name="Lara M."/>
            <person name="Lee W."/>
            <person name="Lennon N."/>
            <person name="Letendre F."/>
            <person name="LeVine R."/>
            <person name="Lipovsky A."/>
            <person name="Liu X."/>
            <person name="Liu J."/>
            <person name="Liu S."/>
            <person name="Lokyitsang T."/>
            <person name="Lokyitsang Y."/>
            <person name="Lubonja R."/>
            <person name="Lui A."/>
            <person name="MacDonald P."/>
            <person name="Magnisalis V."/>
            <person name="Maru K."/>
            <person name="Matthews C."/>
            <person name="McCusker W."/>
            <person name="McDonough S."/>
            <person name="Mehta T."/>
            <person name="Meldrim J."/>
            <person name="Meneus L."/>
            <person name="Mihai O."/>
            <person name="Mihalev A."/>
            <person name="Mihova T."/>
            <person name="Mittelman R."/>
            <person name="Mlenga V."/>
            <person name="Montmayeur A."/>
            <person name="Mulrain L."/>
            <person name="Navidi A."/>
            <person name="Naylor J."/>
            <person name="Negash T."/>
            <person name="Nguyen T."/>
            <person name="Nguyen N."/>
            <person name="Nicol R."/>
            <person name="Norbu C."/>
            <person name="Norbu N."/>
            <person name="Novod N."/>
            <person name="O'Neill B."/>
            <person name="Osman S."/>
            <person name="Markiewicz E."/>
            <person name="Oyono O.L."/>
            <person name="Patti C."/>
            <person name="Phunkhang P."/>
            <person name="Pierre F."/>
            <person name="Priest M."/>
            <person name="Raghuraman S."/>
            <person name="Rege F."/>
            <person name="Reyes R."/>
            <person name="Rise C."/>
            <person name="Rogov P."/>
            <person name="Ross K."/>
            <person name="Ryan E."/>
            <person name="Settipalli S."/>
            <person name="Shea T."/>
            <person name="Sherpa N."/>
            <person name="Shi L."/>
            <person name="Shih D."/>
            <person name="Sparrow T."/>
            <person name="Spaulding J."/>
            <person name="Stalker J."/>
            <person name="Stange-Thomann N."/>
            <person name="Stavropoulos S."/>
            <person name="Stone C."/>
            <person name="Strader C."/>
            <person name="Tesfaye S."/>
            <person name="Thomson T."/>
            <person name="Thoulutsang Y."/>
            <person name="Thoulutsang D."/>
            <person name="Topham K."/>
            <person name="Topping I."/>
            <person name="Tsamla T."/>
            <person name="Vassiliev H."/>
            <person name="Vo A."/>
            <person name="Wangchuk T."/>
            <person name="Wangdi T."/>
            <person name="Weiand M."/>
            <person name="Wilkinson J."/>
            <person name="Wilson A."/>
            <person name="Yadav S."/>
            <person name="Young G."/>
            <person name="Yu Q."/>
            <person name="Zembek L."/>
            <person name="Zhong D."/>
            <person name="Zimmer A."/>
            <person name="Zwirko Z."/>
            <person name="Jaffe D.B."/>
            <person name="Alvarez P."/>
            <person name="Brockman W."/>
            <person name="Butler J."/>
            <person name="Chin C."/>
            <person name="Gnerre S."/>
            <person name="Grabherr M."/>
            <person name="Kleber M."/>
            <person name="Mauceli E."/>
            <person name="MacCallum I."/>
        </authorList>
    </citation>
    <scope>NUCLEOTIDE SEQUENCE [LARGE SCALE GENOMIC DNA]</scope>
    <source>
        <strain evidence="2">MSH-3 / Tucson 14011-0111.49</strain>
    </source>
</reference>
<dbReference type="EMBL" id="CH479211">
    <property type="protein sequence ID" value="EDW32987.1"/>
    <property type="molecule type" value="Genomic_DNA"/>
</dbReference>
<dbReference type="eggNOG" id="ENOG502TCP5">
    <property type="taxonomic scope" value="Eukaryota"/>
</dbReference>
<evidence type="ECO:0000313" key="2">
    <source>
        <dbReference type="Proteomes" id="UP000008744"/>
    </source>
</evidence>
<proteinExistence type="predicted"/>
<name>B4H5D5_DROPE</name>
<dbReference type="GO" id="GO:0004867">
    <property type="term" value="F:serine-type endopeptidase inhibitor activity"/>
    <property type="evidence" value="ECO:0007669"/>
    <property type="project" value="InterPro"/>
</dbReference>
<dbReference type="HOGENOM" id="CLU_644475_0_0_1"/>
<dbReference type="OMA" id="RIQLKMC"/>
<dbReference type="OrthoDB" id="7865038at2759"/>
<dbReference type="InterPro" id="IPR036058">
    <property type="entry name" value="Kazal_dom_sf"/>
</dbReference>
<protein>
    <submittedName>
        <fullName evidence="1">GL16102</fullName>
    </submittedName>
</protein>
<dbReference type="InterPro" id="IPR039932">
    <property type="entry name" value="Spink4-like"/>
</dbReference>
<accession>B4H5D5</accession>